<evidence type="ECO:0000256" key="5">
    <source>
        <dbReference type="ARBA" id="ARBA00022729"/>
    </source>
</evidence>
<keyword evidence="15" id="KW-1185">Reference proteome</keyword>
<feature type="chain" id="PRO_5035186054" description="Phytocyanin domain-containing protein" evidence="12">
    <location>
        <begin position="24"/>
        <end position="159"/>
    </location>
</feature>
<dbReference type="InterPro" id="IPR039391">
    <property type="entry name" value="Phytocyanin-like"/>
</dbReference>
<dbReference type="CDD" id="cd04216">
    <property type="entry name" value="Phytocyanin"/>
    <property type="match status" value="1"/>
</dbReference>
<keyword evidence="2" id="KW-0813">Transport</keyword>
<dbReference type="PROSITE" id="PS51485">
    <property type="entry name" value="PHYTOCYANIN"/>
    <property type="match status" value="1"/>
</dbReference>
<keyword evidence="11" id="KW-0325">Glycoprotein</keyword>
<evidence type="ECO:0000256" key="1">
    <source>
        <dbReference type="ARBA" id="ARBA00004479"/>
    </source>
</evidence>
<evidence type="ECO:0000256" key="2">
    <source>
        <dbReference type="ARBA" id="ARBA00022448"/>
    </source>
</evidence>
<organism evidence="14 15">
    <name type="scientific">Zingiber officinale</name>
    <name type="common">Ginger</name>
    <name type="synonym">Amomum zingiber</name>
    <dbReference type="NCBI Taxonomy" id="94328"/>
    <lineage>
        <taxon>Eukaryota</taxon>
        <taxon>Viridiplantae</taxon>
        <taxon>Streptophyta</taxon>
        <taxon>Embryophyta</taxon>
        <taxon>Tracheophyta</taxon>
        <taxon>Spermatophyta</taxon>
        <taxon>Magnoliopsida</taxon>
        <taxon>Liliopsida</taxon>
        <taxon>Zingiberales</taxon>
        <taxon>Zingiberaceae</taxon>
        <taxon>Zingiber</taxon>
    </lineage>
</organism>
<evidence type="ECO:0000256" key="8">
    <source>
        <dbReference type="ARBA" id="ARBA00023008"/>
    </source>
</evidence>
<reference evidence="14 15" key="1">
    <citation type="submission" date="2020-08" db="EMBL/GenBank/DDBJ databases">
        <title>Plant Genome Project.</title>
        <authorList>
            <person name="Zhang R.-G."/>
        </authorList>
    </citation>
    <scope>NUCLEOTIDE SEQUENCE [LARGE SCALE GENOMIC DNA]</scope>
    <source>
        <tissue evidence="14">Rhizome</tissue>
    </source>
</reference>
<keyword evidence="4" id="KW-0479">Metal-binding</keyword>
<evidence type="ECO:0000256" key="7">
    <source>
        <dbReference type="ARBA" id="ARBA00022989"/>
    </source>
</evidence>
<feature type="signal peptide" evidence="12">
    <location>
        <begin position="1"/>
        <end position="23"/>
    </location>
</feature>
<keyword evidence="3" id="KW-0812">Transmembrane</keyword>
<gene>
    <name evidence="14" type="ORF">ZIOFF_002990</name>
</gene>
<dbReference type="AlphaFoldDB" id="A0A8J5M9W1"/>
<evidence type="ECO:0000256" key="10">
    <source>
        <dbReference type="ARBA" id="ARBA00023157"/>
    </source>
</evidence>
<dbReference type="OrthoDB" id="784190at2759"/>
<dbReference type="EMBL" id="JACMSC010000001">
    <property type="protein sequence ID" value="KAG6537887.1"/>
    <property type="molecule type" value="Genomic_DNA"/>
</dbReference>
<dbReference type="InterPro" id="IPR003245">
    <property type="entry name" value="Phytocyanin_dom"/>
</dbReference>
<dbReference type="PANTHER" id="PTHR33021:SF408">
    <property type="entry name" value="PHYTOCYANIN DOMAIN-CONTAINING PROTEIN"/>
    <property type="match status" value="1"/>
</dbReference>
<evidence type="ECO:0000256" key="9">
    <source>
        <dbReference type="ARBA" id="ARBA00023136"/>
    </source>
</evidence>
<evidence type="ECO:0000256" key="12">
    <source>
        <dbReference type="SAM" id="SignalP"/>
    </source>
</evidence>
<sequence>MASKQVLALLLFSAVSLLPFAMGADIVVGDGNGWMPDFNYTDWAATKSFAVGDNLVFVYSGGDHNVIPVGGVEFKACNGTGAARVFTSGRDVIPLKTTGRKWYLCGIADHCQRGQKLVINVLPATSPAPALPPTSSSTPIMKRTFQAAMVIAVAIAMMN</sequence>
<protein>
    <recommendedName>
        <fullName evidence="13">Phytocyanin domain-containing protein</fullName>
    </recommendedName>
</protein>
<feature type="domain" description="Phytocyanin" evidence="13">
    <location>
        <begin position="24"/>
        <end position="123"/>
    </location>
</feature>
<dbReference type="Pfam" id="PF02298">
    <property type="entry name" value="Cu_bind_like"/>
    <property type="match status" value="1"/>
</dbReference>
<evidence type="ECO:0000256" key="4">
    <source>
        <dbReference type="ARBA" id="ARBA00022723"/>
    </source>
</evidence>
<evidence type="ECO:0000259" key="13">
    <source>
        <dbReference type="PROSITE" id="PS51485"/>
    </source>
</evidence>
<proteinExistence type="predicted"/>
<keyword evidence="7" id="KW-1133">Transmembrane helix</keyword>
<evidence type="ECO:0000256" key="11">
    <source>
        <dbReference type="ARBA" id="ARBA00023180"/>
    </source>
</evidence>
<keyword evidence="8" id="KW-0186">Copper</keyword>
<comment type="subcellular location">
    <subcellularLocation>
        <location evidence="1">Membrane</location>
        <topology evidence="1">Single-pass type I membrane protein</topology>
    </subcellularLocation>
</comment>
<evidence type="ECO:0000313" key="14">
    <source>
        <dbReference type="EMBL" id="KAG6537887.1"/>
    </source>
</evidence>
<name>A0A8J5M9W1_ZINOF</name>
<dbReference type="PANTHER" id="PTHR33021">
    <property type="entry name" value="BLUE COPPER PROTEIN"/>
    <property type="match status" value="1"/>
</dbReference>
<dbReference type="GO" id="GO:0009610">
    <property type="term" value="P:response to symbiotic fungus"/>
    <property type="evidence" value="ECO:0007669"/>
    <property type="project" value="UniProtKB-ARBA"/>
</dbReference>
<comment type="caution">
    <text evidence="14">The sequence shown here is derived from an EMBL/GenBank/DDBJ whole genome shotgun (WGS) entry which is preliminary data.</text>
</comment>
<evidence type="ECO:0000256" key="3">
    <source>
        <dbReference type="ARBA" id="ARBA00022692"/>
    </source>
</evidence>
<dbReference type="GO" id="GO:0046872">
    <property type="term" value="F:metal ion binding"/>
    <property type="evidence" value="ECO:0007669"/>
    <property type="project" value="UniProtKB-KW"/>
</dbReference>
<keyword evidence="5 12" id="KW-0732">Signal</keyword>
<keyword evidence="9" id="KW-0472">Membrane</keyword>
<dbReference type="GO" id="GO:0009055">
    <property type="term" value="F:electron transfer activity"/>
    <property type="evidence" value="ECO:0007669"/>
    <property type="project" value="InterPro"/>
</dbReference>
<dbReference type="Proteomes" id="UP000734854">
    <property type="component" value="Unassembled WGS sequence"/>
</dbReference>
<dbReference type="FunFam" id="2.60.40.420:FF:000067">
    <property type="entry name" value="Cupredoxin superfamily protein"/>
    <property type="match status" value="1"/>
</dbReference>
<keyword evidence="6" id="KW-0249">Electron transport</keyword>
<evidence type="ECO:0000256" key="6">
    <source>
        <dbReference type="ARBA" id="ARBA00022982"/>
    </source>
</evidence>
<keyword evidence="10" id="KW-1015">Disulfide bond</keyword>
<accession>A0A8J5M9W1</accession>
<evidence type="ECO:0000313" key="15">
    <source>
        <dbReference type="Proteomes" id="UP000734854"/>
    </source>
</evidence>
<dbReference type="GO" id="GO:0005886">
    <property type="term" value="C:plasma membrane"/>
    <property type="evidence" value="ECO:0007669"/>
    <property type="project" value="TreeGrafter"/>
</dbReference>